<reference evidence="1" key="1">
    <citation type="submission" date="2023-11" db="EMBL/GenBank/DDBJ databases">
        <title>Gracilibacillus pellucida a moderately halophilic bacterium isolated from saline soil in Xinjiang province.</title>
        <authorList>
            <person name="Zhang Z."/>
            <person name="Tan F."/>
            <person name="Wang Y."/>
            <person name="Xia M."/>
        </authorList>
    </citation>
    <scope>NUCLEOTIDE SEQUENCE</scope>
    <source>
        <strain evidence="1">S3-1-1</strain>
    </source>
</reference>
<comment type="caution">
    <text evidence="1">The sequence shown here is derived from an EMBL/GenBank/DDBJ whole genome shotgun (WGS) entry which is preliminary data.</text>
</comment>
<accession>A0ACC6M5I4</accession>
<evidence type="ECO:0000313" key="1">
    <source>
        <dbReference type="EMBL" id="MDX8046215.1"/>
    </source>
</evidence>
<dbReference type="EC" id="4.3.3.7" evidence="1"/>
<gene>
    <name evidence="1" type="primary">dapA</name>
    <name evidence="1" type="ORF">SH601_09450</name>
</gene>
<evidence type="ECO:0000313" key="2">
    <source>
        <dbReference type="Proteomes" id="UP001277972"/>
    </source>
</evidence>
<protein>
    <submittedName>
        <fullName evidence="1">4-hydroxy-tetrahydrodipicolinate synthase</fullName>
        <ecNumber evidence="1">4.3.3.7</ecNumber>
    </submittedName>
</protein>
<keyword evidence="1" id="KW-0456">Lyase</keyword>
<dbReference type="EMBL" id="JAWZSR010000004">
    <property type="protein sequence ID" value="MDX8046215.1"/>
    <property type="molecule type" value="Genomic_DNA"/>
</dbReference>
<name>A0ACC6M5I4_9BACI</name>
<keyword evidence="2" id="KW-1185">Reference proteome</keyword>
<dbReference type="Proteomes" id="UP001277972">
    <property type="component" value="Unassembled WGS sequence"/>
</dbReference>
<sequence length="296" mass="32134">MNFGRVLTAMVTPFNEKNAIDYDKTEQLINHLLQNGTDALVVAGTTGESPTLSKEEKLSLLQFTVKTVNGRVPVIAGTGSNNTQESMEMTKKAETIGVDAVMLVAPYYNKPSQEGLYLHFKTIAASTSLPVMLYNIPGRSSVAINPETIIKLAQIENIVAVKEASGDLDGMTRIIHETDSNFSLYSGDDTLTLPAVAIGAHGIVSVSSHIVGSEMNEMITAYTLGNVARAQELHQYLHPIMQAMFMAPSPAPVKAALSMNGMDVGSLRLPLVPLNEEELQLLRHKLLFIQEKYYAG</sequence>
<proteinExistence type="predicted"/>
<organism evidence="1 2">
    <name type="scientific">Gracilibacillus pellucidus</name>
    <dbReference type="NCBI Taxonomy" id="3095368"/>
    <lineage>
        <taxon>Bacteria</taxon>
        <taxon>Bacillati</taxon>
        <taxon>Bacillota</taxon>
        <taxon>Bacilli</taxon>
        <taxon>Bacillales</taxon>
        <taxon>Bacillaceae</taxon>
        <taxon>Gracilibacillus</taxon>
    </lineage>
</organism>